<evidence type="ECO:0000259" key="1">
    <source>
        <dbReference type="Pfam" id="PF23153"/>
    </source>
</evidence>
<evidence type="ECO:0000313" key="2">
    <source>
        <dbReference type="EMBL" id="PPQ76741.1"/>
    </source>
</evidence>
<dbReference type="InParanoid" id="A0A409WE47"/>
<dbReference type="OrthoDB" id="783096at2759"/>
<sequence>MTEYYSSSQYAASSSFSSGAGPSTSAVIVGPPSVGHSYTLSNPGDVSSAVRNLLMSTKRLQEVLKLWSVEQATEEEVSNVYVQIGHEFNVTISAFAYHQIELSDIHTIPAELRTILERYLGEDPSPAILAECLPELRKVLYKLLKGLQSRQDRWRAVAQRLSSGSSVSLQSTQLR</sequence>
<name>A0A409WE47_9AGAR</name>
<dbReference type="EMBL" id="NHYE01005125">
    <property type="protein sequence ID" value="PPQ76741.1"/>
    <property type="molecule type" value="Genomic_DNA"/>
</dbReference>
<reference evidence="2 3" key="1">
    <citation type="journal article" date="2018" name="Evol. Lett.">
        <title>Horizontal gene cluster transfer increased hallucinogenic mushroom diversity.</title>
        <authorList>
            <person name="Reynolds H.T."/>
            <person name="Vijayakumar V."/>
            <person name="Gluck-Thaler E."/>
            <person name="Korotkin H.B."/>
            <person name="Matheny P.B."/>
            <person name="Slot J.C."/>
        </authorList>
    </citation>
    <scope>NUCLEOTIDE SEQUENCE [LARGE SCALE GENOMIC DNA]</scope>
    <source>
        <strain evidence="2 3">SRW20</strain>
    </source>
</reference>
<dbReference type="Proteomes" id="UP000284706">
    <property type="component" value="Unassembled WGS sequence"/>
</dbReference>
<accession>A0A409WE47</accession>
<dbReference type="InterPro" id="IPR056279">
    <property type="entry name" value="Aip3p_Bud6_N"/>
</dbReference>
<keyword evidence="3" id="KW-1185">Reference proteome</keyword>
<gene>
    <name evidence="2" type="ORF">CVT26_004462</name>
</gene>
<feature type="domain" description="Aip3p/Bud6 N-terminal" evidence="1">
    <location>
        <begin position="48"/>
        <end position="155"/>
    </location>
</feature>
<proteinExistence type="predicted"/>
<comment type="caution">
    <text evidence="2">The sequence shown here is derived from an EMBL/GenBank/DDBJ whole genome shotgun (WGS) entry which is preliminary data.</text>
</comment>
<dbReference type="AlphaFoldDB" id="A0A409WE47"/>
<evidence type="ECO:0000313" key="3">
    <source>
        <dbReference type="Proteomes" id="UP000284706"/>
    </source>
</evidence>
<organism evidence="2 3">
    <name type="scientific">Gymnopilus dilepis</name>
    <dbReference type="NCBI Taxonomy" id="231916"/>
    <lineage>
        <taxon>Eukaryota</taxon>
        <taxon>Fungi</taxon>
        <taxon>Dikarya</taxon>
        <taxon>Basidiomycota</taxon>
        <taxon>Agaricomycotina</taxon>
        <taxon>Agaricomycetes</taxon>
        <taxon>Agaricomycetidae</taxon>
        <taxon>Agaricales</taxon>
        <taxon>Agaricineae</taxon>
        <taxon>Hymenogastraceae</taxon>
        <taxon>Gymnopilus</taxon>
    </lineage>
</organism>
<protein>
    <recommendedName>
        <fullName evidence="1">Aip3p/Bud6 N-terminal domain-containing protein</fullName>
    </recommendedName>
</protein>
<dbReference type="Pfam" id="PF23153">
    <property type="entry name" value="Aip3p_Bud6_N"/>
    <property type="match status" value="1"/>
</dbReference>